<keyword evidence="1" id="KW-0812">Transmembrane</keyword>
<evidence type="ECO:0000313" key="3">
    <source>
        <dbReference type="Proteomes" id="UP000237684"/>
    </source>
</evidence>
<dbReference type="AlphaFoldDB" id="A0A2S8SV06"/>
<dbReference type="Proteomes" id="UP000237684">
    <property type="component" value="Unassembled WGS sequence"/>
</dbReference>
<keyword evidence="1" id="KW-0472">Membrane</keyword>
<dbReference type="RefSeq" id="WP_105482996.1">
    <property type="nucleotide sequence ID" value="NZ_NIGF01000004.1"/>
</dbReference>
<sequence>MAGYQDPYSGFFNLPTMLWCAFAGFMLLVMLVIFIGFDNGGFLHKVERRFGIRNMEKPEEDDI</sequence>
<dbReference type="EMBL" id="NIGF01000004">
    <property type="protein sequence ID" value="PQV64616.1"/>
    <property type="molecule type" value="Genomic_DNA"/>
</dbReference>
<gene>
    <name evidence="2" type="ORF">B1R32_104109</name>
</gene>
<keyword evidence="3" id="KW-1185">Reference proteome</keyword>
<evidence type="ECO:0000256" key="1">
    <source>
        <dbReference type="SAM" id="Phobius"/>
    </source>
</evidence>
<protein>
    <submittedName>
        <fullName evidence="2">Uncharacterized protein</fullName>
    </submittedName>
</protein>
<name>A0A2S8SV06_9BACT</name>
<accession>A0A2S8SV06</accession>
<proteinExistence type="predicted"/>
<comment type="caution">
    <text evidence="2">The sequence shown here is derived from an EMBL/GenBank/DDBJ whole genome shotgun (WGS) entry which is preliminary data.</text>
</comment>
<dbReference type="InParanoid" id="A0A2S8SV06"/>
<keyword evidence="1" id="KW-1133">Transmembrane helix</keyword>
<reference evidence="2 3" key="1">
    <citation type="journal article" date="2018" name="Syst. Appl. Microbiol.">
        <title>Abditibacterium utsteinense sp. nov., the first cultivated member of candidate phylum FBP, isolated from ice-free Antarctic soil samples.</title>
        <authorList>
            <person name="Tahon G."/>
            <person name="Tytgat B."/>
            <person name="Lebbe L."/>
            <person name="Carlier A."/>
            <person name="Willems A."/>
        </authorList>
    </citation>
    <scope>NUCLEOTIDE SEQUENCE [LARGE SCALE GENOMIC DNA]</scope>
    <source>
        <strain evidence="2 3">LMG 29911</strain>
    </source>
</reference>
<evidence type="ECO:0000313" key="2">
    <source>
        <dbReference type="EMBL" id="PQV64616.1"/>
    </source>
</evidence>
<organism evidence="2 3">
    <name type="scientific">Abditibacterium utsteinense</name>
    <dbReference type="NCBI Taxonomy" id="1960156"/>
    <lineage>
        <taxon>Bacteria</taxon>
        <taxon>Pseudomonadati</taxon>
        <taxon>Abditibacteriota</taxon>
        <taxon>Abditibacteriia</taxon>
        <taxon>Abditibacteriales</taxon>
        <taxon>Abditibacteriaceae</taxon>
        <taxon>Abditibacterium</taxon>
    </lineage>
</organism>
<feature type="transmembrane region" description="Helical" evidence="1">
    <location>
        <begin position="16"/>
        <end position="37"/>
    </location>
</feature>